<gene>
    <name evidence="1" type="ORF">SCALOS_LOCUS6889</name>
</gene>
<accession>A0ACA9MP46</accession>
<sequence length="344" mass="40230">MSSLSADCLSIIFMNFHNDLKTLYYCLLVNSLWCATVIPILWSNPWKYQFELLPNGSLSTDHKRFIKVERQSLLLLMTLSAYLTNDTIRFLRNYGIRINFGPPLFNYLKYCRTLNTYDIDYMLIKAQRNLDCFYTDDTRDFLGLEIYRLLFRQSSIITCMKISHPISPLYSKIWHFPGAVSYFSNLKELTCYEPYTIELNLLNYIAEYSSNIKKLSVNSKIYIHHDEGLIELIQKQNNLTSLSLTNISHELWAKVANAFTSNHATSLTHLYLKSFDTCLPALGIHELRNLRSLIITSHEIDWSDISNAYFPFLEILEFGKYFPSMKILASIISRTNNMLKRIYL</sequence>
<feature type="non-terminal residue" evidence="1">
    <location>
        <position position="344"/>
    </location>
</feature>
<keyword evidence="2" id="KW-1185">Reference proteome</keyword>
<reference evidence="1" key="1">
    <citation type="submission" date="2021-06" db="EMBL/GenBank/DDBJ databases">
        <authorList>
            <person name="Kallberg Y."/>
            <person name="Tangrot J."/>
            <person name="Rosling A."/>
        </authorList>
    </citation>
    <scope>NUCLEOTIDE SEQUENCE</scope>
    <source>
        <strain evidence="1">AU212A</strain>
    </source>
</reference>
<feature type="non-terminal residue" evidence="1">
    <location>
        <position position="1"/>
    </location>
</feature>
<comment type="caution">
    <text evidence="1">The sequence shown here is derived from an EMBL/GenBank/DDBJ whole genome shotgun (WGS) entry which is preliminary data.</text>
</comment>
<protein>
    <submittedName>
        <fullName evidence="1">11792_t:CDS:1</fullName>
    </submittedName>
</protein>
<dbReference type="EMBL" id="CAJVPM010014198">
    <property type="protein sequence ID" value="CAG8599819.1"/>
    <property type="molecule type" value="Genomic_DNA"/>
</dbReference>
<organism evidence="1 2">
    <name type="scientific">Scutellospora calospora</name>
    <dbReference type="NCBI Taxonomy" id="85575"/>
    <lineage>
        <taxon>Eukaryota</taxon>
        <taxon>Fungi</taxon>
        <taxon>Fungi incertae sedis</taxon>
        <taxon>Mucoromycota</taxon>
        <taxon>Glomeromycotina</taxon>
        <taxon>Glomeromycetes</taxon>
        <taxon>Diversisporales</taxon>
        <taxon>Gigasporaceae</taxon>
        <taxon>Scutellospora</taxon>
    </lineage>
</organism>
<dbReference type="Proteomes" id="UP000789860">
    <property type="component" value="Unassembled WGS sequence"/>
</dbReference>
<evidence type="ECO:0000313" key="1">
    <source>
        <dbReference type="EMBL" id="CAG8599819.1"/>
    </source>
</evidence>
<proteinExistence type="predicted"/>
<evidence type="ECO:0000313" key="2">
    <source>
        <dbReference type="Proteomes" id="UP000789860"/>
    </source>
</evidence>
<name>A0ACA9MP46_9GLOM</name>